<evidence type="ECO:0000256" key="4">
    <source>
        <dbReference type="ARBA" id="ARBA00023163"/>
    </source>
</evidence>
<proteinExistence type="inferred from homology"/>
<dbReference type="SUPFAM" id="SSF53850">
    <property type="entry name" value="Periplasmic binding protein-like II"/>
    <property type="match status" value="1"/>
</dbReference>
<dbReference type="Gene3D" id="1.10.10.10">
    <property type="entry name" value="Winged helix-like DNA-binding domain superfamily/Winged helix DNA-binding domain"/>
    <property type="match status" value="1"/>
</dbReference>
<dbReference type="Proteomes" id="UP000183529">
    <property type="component" value="Unassembled WGS sequence"/>
</dbReference>
<dbReference type="InterPro" id="IPR036388">
    <property type="entry name" value="WH-like_DNA-bd_sf"/>
</dbReference>
<sequence>MENTPLHYSLRQLRYFVATAEALSFTAAAKRLHVSQPSISSALSELENAFGLQLFIRHHAHGLSLTQAGRDLLGRARDLLKSAEELQIAARHSDTGIAGTISLGCLTSVAPPLMPWLMSRFLNARTGVEFQTREGDQETLFVGLRDGTLDVALTYDIDIDDTIDFTPIVEFPPYVLLPAKHRLAASEQVSLKDLLDEPYVMLDLAHSKEYFASLFDRYGNRPVAAFSSSQPEVVRGMVANGLGYSIHNFPLRNSQTVDGGRFVARAIKEKVKPTVLGVARSTRSHPRQLIRDFTAFCYDEVSRAWTK</sequence>
<dbReference type="InterPro" id="IPR036390">
    <property type="entry name" value="WH_DNA-bd_sf"/>
</dbReference>
<feature type="domain" description="HTH lysR-type" evidence="5">
    <location>
        <begin position="8"/>
        <end position="66"/>
    </location>
</feature>
<evidence type="ECO:0000256" key="1">
    <source>
        <dbReference type="ARBA" id="ARBA00009437"/>
    </source>
</evidence>
<dbReference type="PANTHER" id="PTHR30346:SF0">
    <property type="entry name" value="HCA OPERON TRANSCRIPTIONAL ACTIVATOR HCAR"/>
    <property type="match status" value="1"/>
</dbReference>
<dbReference type="GO" id="GO:0003700">
    <property type="term" value="F:DNA-binding transcription factor activity"/>
    <property type="evidence" value="ECO:0007669"/>
    <property type="project" value="InterPro"/>
</dbReference>
<evidence type="ECO:0000313" key="6">
    <source>
        <dbReference type="EMBL" id="SEK12756.1"/>
    </source>
</evidence>
<dbReference type="GO" id="GO:0003677">
    <property type="term" value="F:DNA binding"/>
    <property type="evidence" value="ECO:0007669"/>
    <property type="project" value="UniProtKB-KW"/>
</dbReference>
<keyword evidence="3" id="KW-0238">DNA-binding</keyword>
<dbReference type="Pfam" id="PF00126">
    <property type="entry name" value="HTH_1"/>
    <property type="match status" value="1"/>
</dbReference>
<evidence type="ECO:0000256" key="3">
    <source>
        <dbReference type="ARBA" id="ARBA00023125"/>
    </source>
</evidence>
<dbReference type="PANTHER" id="PTHR30346">
    <property type="entry name" value="TRANSCRIPTIONAL DUAL REGULATOR HCAR-RELATED"/>
    <property type="match status" value="1"/>
</dbReference>
<dbReference type="Gene3D" id="3.40.190.10">
    <property type="entry name" value="Periplasmic binding protein-like II"/>
    <property type="match status" value="2"/>
</dbReference>
<name>A0AAQ1GM29_9BURK</name>
<dbReference type="Pfam" id="PF03466">
    <property type="entry name" value="LysR_substrate"/>
    <property type="match status" value="1"/>
</dbReference>
<gene>
    <name evidence="6" type="ORF">SAMN05216550_122121</name>
</gene>
<evidence type="ECO:0000313" key="7">
    <source>
        <dbReference type="Proteomes" id="UP000183529"/>
    </source>
</evidence>
<dbReference type="InterPro" id="IPR005119">
    <property type="entry name" value="LysR_subst-bd"/>
</dbReference>
<protein>
    <submittedName>
        <fullName evidence="6">Transcriptional regulator, LysR family</fullName>
    </submittedName>
</protein>
<dbReference type="RefSeq" id="WP_074986959.1">
    <property type="nucleotide sequence ID" value="NZ_CADFGN010000001.1"/>
</dbReference>
<reference evidence="6 7" key="1">
    <citation type="submission" date="2016-10" db="EMBL/GenBank/DDBJ databases">
        <authorList>
            <person name="Varghese N."/>
            <person name="Submissions S."/>
        </authorList>
    </citation>
    <scope>NUCLEOTIDE SEQUENCE [LARGE SCALE GENOMIC DNA]</scope>
    <source>
        <strain evidence="6 7">LMG 22274</strain>
    </source>
</reference>
<dbReference type="PROSITE" id="PS50931">
    <property type="entry name" value="HTH_LYSR"/>
    <property type="match status" value="1"/>
</dbReference>
<organism evidence="6 7">
    <name type="scientific">Paraburkholderia tropica</name>
    <dbReference type="NCBI Taxonomy" id="92647"/>
    <lineage>
        <taxon>Bacteria</taxon>
        <taxon>Pseudomonadati</taxon>
        <taxon>Pseudomonadota</taxon>
        <taxon>Betaproteobacteria</taxon>
        <taxon>Burkholderiales</taxon>
        <taxon>Burkholderiaceae</taxon>
        <taxon>Paraburkholderia</taxon>
    </lineage>
</organism>
<evidence type="ECO:0000259" key="5">
    <source>
        <dbReference type="PROSITE" id="PS50931"/>
    </source>
</evidence>
<keyword evidence="2" id="KW-0805">Transcription regulation</keyword>
<keyword evidence="4" id="KW-0804">Transcription</keyword>
<dbReference type="AlphaFoldDB" id="A0AAQ1GM29"/>
<dbReference type="SUPFAM" id="SSF46785">
    <property type="entry name" value="Winged helix' DNA-binding domain"/>
    <property type="match status" value="1"/>
</dbReference>
<comment type="caution">
    <text evidence="6">The sequence shown here is derived from an EMBL/GenBank/DDBJ whole genome shotgun (WGS) entry which is preliminary data.</text>
</comment>
<dbReference type="InterPro" id="IPR000847">
    <property type="entry name" value="LysR_HTH_N"/>
</dbReference>
<evidence type="ECO:0000256" key="2">
    <source>
        <dbReference type="ARBA" id="ARBA00023015"/>
    </source>
</evidence>
<dbReference type="PRINTS" id="PR00039">
    <property type="entry name" value="HTHLYSR"/>
</dbReference>
<dbReference type="EMBL" id="FNZM01000022">
    <property type="protein sequence ID" value="SEK12756.1"/>
    <property type="molecule type" value="Genomic_DNA"/>
</dbReference>
<dbReference type="GO" id="GO:0032993">
    <property type="term" value="C:protein-DNA complex"/>
    <property type="evidence" value="ECO:0007669"/>
    <property type="project" value="TreeGrafter"/>
</dbReference>
<dbReference type="GeneID" id="61306327"/>
<accession>A0AAQ1GM29</accession>
<dbReference type="FunFam" id="1.10.10.10:FF:000001">
    <property type="entry name" value="LysR family transcriptional regulator"/>
    <property type="match status" value="1"/>
</dbReference>
<comment type="similarity">
    <text evidence="1">Belongs to the LysR transcriptional regulatory family.</text>
</comment>